<sequence length="197" mass="22085">MSHLHLFVMQHGLLAIFVLMALESCCIPIPSEVVMPLAGFLAYRHLIGFWPALIVGTIANLVGSLIAYAIGDYGGRPFVLRYGRYIGLNARHLDKADHWFNRFGEVTVFFGRMVPAVRTFVSLPAGFARMRMGRFLVFSLIGSAIWNLGMLYAGYQLNKNWQVFADHVKPFTYVGAAILVIAVIAFWMRRKSGQGLE</sequence>
<evidence type="ECO:0000256" key="6">
    <source>
        <dbReference type="ARBA" id="ARBA00023136"/>
    </source>
</evidence>
<comment type="caution">
    <text evidence="9">The sequence shown here is derived from an EMBL/GenBank/DDBJ whole genome shotgun (WGS) entry which is preliminary data.</text>
</comment>
<keyword evidence="10" id="KW-1185">Reference proteome</keyword>
<name>A0A4R8LS35_9BACL</name>
<comment type="similarity">
    <text evidence="2">Belongs to the DedA family.</text>
</comment>
<evidence type="ECO:0000256" key="1">
    <source>
        <dbReference type="ARBA" id="ARBA00004651"/>
    </source>
</evidence>
<feature type="transmembrane region" description="Helical" evidence="7">
    <location>
        <begin position="170"/>
        <end position="188"/>
    </location>
</feature>
<dbReference type="EMBL" id="SORF01000004">
    <property type="protein sequence ID" value="TDY49507.1"/>
    <property type="molecule type" value="Genomic_DNA"/>
</dbReference>
<dbReference type="Proteomes" id="UP000294581">
    <property type="component" value="Unassembled WGS sequence"/>
</dbReference>
<feature type="domain" description="VTT" evidence="8">
    <location>
        <begin position="29"/>
        <end position="156"/>
    </location>
</feature>
<feature type="transmembrane region" description="Helical" evidence="7">
    <location>
        <begin position="50"/>
        <end position="71"/>
    </location>
</feature>
<dbReference type="GO" id="GO:0005886">
    <property type="term" value="C:plasma membrane"/>
    <property type="evidence" value="ECO:0007669"/>
    <property type="project" value="UniProtKB-SubCell"/>
</dbReference>
<organism evidence="9 10">
    <name type="scientific">Alicyclobacillus sacchari</name>
    <dbReference type="NCBI Taxonomy" id="392010"/>
    <lineage>
        <taxon>Bacteria</taxon>
        <taxon>Bacillati</taxon>
        <taxon>Bacillota</taxon>
        <taxon>Bacilli</taxon>
        <taxon>Bacillales</taxon>
        <taxon>Alicyclobacillaceae</taxon>
        <taxon>Alicyclobacillus</taxon>
    </lineage>
</organism>
<evidence type="ECO:0000256" key="7">
    <source>
        <dbReference type="SAM" id="Phobius"/>
    </source>
</evidence>
<dbReference type="InterPro" id="IPR032816">
    <property type="entry name" value="VTT_dom"/>
</dbReference>
<keyword evidence="4 7" id="KW-0812">Transmembrane</keyword>
<comment type="subcellular location">
    <subcellularLocation>
        <location evidence="1">Cell membrane</location>
        <topology evidence="1">Multi-pass membrane protein</topology>
    </subcellularLocation>
</comment>
<gene>
    <name evidence="9" type="ORF">C7445_10418</name>
</gene>
<proteinExistence type="inferred from homology"/>
<reference evidence="9 10" key="1">
    <citation type="submission" date="2019-03" db="EMBL/GenBank/DDBJ databases">
        <title>Genomic Encyclopedia of Type Strains, Phase IV (KMG-IV): sequencing the most valuable type-strain genomes for metagenomic binning, comparative biology and taxonomic classification.</title>
        <authorList>
            <person name="Goeker M."/>
        </authorList>
    </citation>
    <scope>NUCLEOTIDE SEQUENCE [LARGE SCALE GENOMIC DNA]</scope>
    <source>
        <strain evidence="9 10">DSM 17974</strain>
    </source>
</reference>
<protein>
    <submittedName>
        <fullName evidence="9">Membrane protein DedA with SNARE-associated domain</fullName>
    </submittedName>
</protein>
<evidence type="ECO:0000256" key="3">
    <source>
        <dbReference type="ARBA" id="ARBA00022475"/>
    </source>
</evidence>
<dbReference type="PANTHER" id="PTHR42709:SF6">
    <property type="entry name" value="UNDECAPRENYL PHOSPHATE TRANSPORTER A"/>
    <property type="match status" value="1"/>
</dbReference>
<evidence type="ECO:0000313" key="10">
    <source>
        <dbReference type="Proteomes" id="UP000294581"/>
    </source>
</evidence>
<keyword evidence="3" id="KW-1003">Cell membrane</keyword>
<dbReference type="InterPro" id="IPR051311">
    <property type="entry name" value="DedA_domain"/>
</dbReference>
<feature type="transmembrane region" description="Helical" evidence="7">
    <location>
        <begin position="135"/>
        <end position="155"/>
    </location>
</feature>
<evidence type="ECO:0000259" key="8">
    <source>
        <dbReference type="Pfam" id="PF09335"/>
    </source>
</evidence>
<evidence type="ECO:0000313" key="9">
    <source>
        <dbReference type="EMBL" id="TDY49507.1"/>
    </source>
</evidence>
<evidence type="ECO:0000256" key="2">
    <source>
        <dbReference type="ARBA" id="ARBA00010792"/>
    </source>
</evidence>
<dbReference type="AlphaFoldDB" id="A0A4R8LS35"/>
<dbReference type="RefSeq" id="WP_134158964.1">
    <property type="nucleotide sequence ID" value="NZ_SORF01000004.1"/>
</dbReference>
<dbReference type="PANTHER" id="PTHR42709">
    <property type="entry name" value="ALKALINE PHOSPHATASE LIKE PROTEIN"/>
    <property type="match status" value="1"/>
</dbReference>
<dbReference type="Pfam" id="PF09335">
    <property type="entry name" value="VTT_dom"/>
    <property type="match status" value="1"/>
</dbReference>
<dbReference type="OrthoDB" id="9813426at2"/>
<keyword evidence="5 7" id="KW-1133">Transmembrane helix</keyword>
<evidence type="ECO:0000256" key="5">
    <source>
        <dbReference type="ARBA" id="ARBA00022989"/>
    </source>
</evidence>
<evidence type="ECO:0000256" key="4">
    <source>
        <dbReference type="ARBA" id="ARBA00022692"/>
    </source>
</evidence>
<accession>A0A4R8LS35</accession>
<keyword evidence="6 7" id="KW-0472">Membrane</keyword>